<feature type="chain" id="PRO_5018532046" description="Cadherin N-terminal domain-containing protein" evidence="2">
    <location>
        <begin position="27"/>
        <end position="112"/>
    </location>
</feature>
<evidence type="ECO:0000313" key="4">
    <source>
        <dbReference type="Ensembl" id="ENSACIP00000018238.1"/>
    </source>
</evidence>
<keyword evidence="1" id="KW-0325">Glycoprotein</keyword>
<keyword evidence="2" id="KW-0732">Signal</keyword>
<evidence type="ECO:0000256" key="2">
    <source>
        <dbReference type="SAM" id="SignalP"/>
    </source>
</evidence>
<organism evidence="4 5">
    <name type="scientific">Amphilophus citrinellus</name>
    <name type="common">Midas cichlid</name>
    <name type="synonym">Cichlasoma citrinellum</name>
    <dbReference type="NCBI Taxonomy" id="61819"/>
    <lineage>
        <taxon>Eukaryota</taxon>
        <taxon>Metazoa</taxon>
        <taxon>Chordata</taxon>
        <taxon>Craniata</taxon>
        <taxon>Vertebrata</taxon>
        <taxon>Euteleostomi</taxon>
        <taxon>Actinopterygii</taxon>
        <taxon>Neopterygii</taxon>
        <taxon>Teleostei</taxon>
        <taxon>Neoteleostei</taxon>
        <taxon>Acanthomorphata</taxon>
        <taxon>Ovalentaria</taxon>
        <taxon>Cichlomorphae</taxon>
        <taxon>Cichliformes</taxon>
        <taxon>Cichlidae</taxon>
        <taxon>New World cichlids</taxon>
        <taxon>Cichlasomatinae</taxon>
        <taxon>Heroini</taxon>
        <taxon>Amphilophus</taxon>
    </lineage>
</organism>
<keyword evidence="5" id="KW-1185">Reference proteome</keyword>
<dbReference type="GeneTree" id="ENSGT00940000177004"/>
<name>A0A3Q0S8Z6_AMPCI</name>
<accession>A0A3Q0S8Z6</accession>
<dbReference type="STRING" id="61819.ENSACIP00000018238"/>
<feature type="signal peptide" evidence="2">
    <location>
        <begin position="1"/>
        <end position="26"/>
    </location>
</feature>
<dbReference type="Gene3D" id="2.60.40.60">
    <property type="entry name" value="Cadherins"/>
    <property type="match status" value="1"/>
</dbReference>
<reference evidence="4" key="2">
    <citation type="submission" date="2025-09" db="UniProtKB">
        <authorList>
            <consortium name="Ensembl"/>
        </authorList>
    </citation>
    <scope>IDENTIFICATION</scope>
</reference>
<dbReference type="InterPro" id="IPR013164">
    <property type="entry name" value="Cadherin_N"/>
</dbReference>
<proteinExistence type="predicted"/>
<dbReference type="Proteomes" id="UP000261340">
    <property type="component" value="Unplaced"/>
</dbReference>
<evidence type="ECO:0000256" key="1">
    <source>
        <dbReference type="ARBA" id="ARBA00023180"/>
    </source>
</evidence>
<protein>
    <recommendedName>
        <fullName evidence="3">Cadherin N-terminal domain-containing protein</fullName>
    </recommendedName>
</protein>
<dbReference type="OMA" id="TTITIWI"/>
<dbReference type="AlphaFoldDB" id="A0A3Q0S8Z6"/>
<reference evidence="4" key="1">
    <citation type="submission" date="2025-08" db="UniProtKB">
        <authorList>
            <consortium name="Ensembl"/>
        </authorList>
    </citation>
    <scope>IDENTIFICATION</scope>
</reference>
<evidence type="ECO:0000313" key="5">
    <source>
        <dbReference type="Proteomes" id="UP000261340"/>
    </source>
</evidence>
<sequence length="112" mass="12915">MTTCQAQTTWIVYILVLVPIWRNASGQFRYSISEEVKEGTLVGNIAKDLGLDKTTLKERGYRIVSIPGSHANTLVLPDRRRTPEEVIKFSECYIEEFGLIQIISWLHFYYTS</sequence>
<dbReference type="Ensembl" id="ENSACIT00000018727.1">
    <property type="protein sequence ID" value="ENSACIP00000018238.1"/>
    <property type="gene ID" value="ENSACIG00000014237.1"/>
</dbReference>
<dbReference type="Pfam" id="PF08266">
    <property type="entry name" value="Cadherin_2"/>
    <property type="match status" value="1"/>
</dbReference>
<evidence type="ECO:0000259" key="3">
    <source>
        <dbReference type="Pfam" id="PF08266"/>
    </source>
</evidence>
<feature type="domain" description="Cadherin N-terminal" evidence="3">
    <location>
        <begin position="27"/>
        <end position="65"/>
    </location>
</feature>